<dbReference type="InterPro" id="IPR008257">
    <property type="entry name" value="Pept_M19"/>
</dbReference>
<organism evidence="1 2">
    <name type="scientific">Carboxylicivirga sediminis</name>
    <dbReference type="NCBI Taxonomy" id="2006564"/>
    <lineage>
        <taxon>Bacteria</taxon>
        <taxon>Pseudomonadati</taxon>
        <taxon>Bacteroidota</taxon>
        <taxon>Bacteroidia</taxon>
        <taxon>Marinilabiliales</taxon>
        <taxon>Marinilabiliaceae</taxon>
        <taxon>Carboxylicivirga</taxon>
    </lineage>
</organism>
<dbReference type="PANTHER" id="PTHR10443:SF12">
    <property type="entry name" value="DIPEPTIDASE"/>
    <property type="match status" value="1"/>
</dbReference>
<name>A0A941FBP3_9BACT</name>
<dbReference type="SUPFAM" id="SSF51556">
    <property type="entry name" value="Metallo-dependent hydrolases"/>
    <property type="match status" value="1"/>
</dbReference>
<accession>A0A941FBP3</accession>
<reference evidence="1" key="2">
    <citation type="submission" date="2021-04" db="EMBL/GenBank/DDBJ databases">
        <authorList>
            <person name="Zhang T."/>
            <person name="Zhang Y."/>
            <person name="Lu D."/>
            <person name="Zuo D."/>
            <person name="Du Z."/>
        </authorList>
    </citation>
    <scope>NUCLEOTIDE SEQUENCE</scope>
    <source>
        <strain evidence="1">JR1</strain>
    </source>
</reference>
<gene>
    <name evidence="1" type="ORF">KDU71_21595</name>
</gene>
<keyword evidence="2" id="KW-1185">Reference proteome</keyword>
<dbReference type="EMBL" id="JAGTAR010000053">
    <property type="protein sequence ID" value="MBR8538180.1"/>
    <property type="molecule type" value="Genomic_DNA"/>
</dbReference>
<dbReference type="Gene3D" id="3.20.20.140">
    <property type="entry name" value="Metal-dependent hydrolases"/>
    <property type="match status" value="1"/>
</dbReference>
<reference evidence="1" key="1">
    <citation type="journal article" date="2018" name="Int. J. Syst. Evol. Microbiol.">
        <title>Carboxylicivirga sediminis sp. nov., isolated from coastal sediment.</title>
        <authorList>
            <person name="Wang F.Q."/>
            <person name="Ren L.H."/>
            <person name="Zou R.J."/>
            <person name="Sun Y.Z."/>
            <person name="Liu X.J."/>
            <person name="Jiang F."/>
            <person name="Liu L.J."/>
        </authorList>
    </citation>
    <scope>NUCLEOTIDE SEQUENCE</scope>
    <source>
        <strain evidence="1">JR1</strain>
    </source>
</reference>
<sequence length="402" mass="44944">MNMKALGIVCLLLTGLSSCELKPADALEAHRQAITIDTHVDTPMRFLRDTFDIGKEHQAPSSRVDLPRMEKGGLDAIFFAIFTGQRQRTDENNTLAYQMAHEMIDSTEKAVKANSQIAELAYTAEDAIRLEQAGKRAIYLGMENGFPLNKEASRVEEFYNRGVRYITLSHTKNNDICDSSTDKEGPEHDGLSPFGNEVVKEMNRLGMIIDVSHISDKAFYDVMDQSTAPVIASHSSVRAICDHPRNMDDSMIKLLAAKGGVIQICILGAYIQPEDTTSLNYLKHEELRIKYNNWNYSSDEQRKQAWAEWRAIDEHYPPLLPSIADAVDHIDYVVKLVGIDYVGIGSDFDGGGGLSDCVDVADFPKITEELVKRGYTETDIAKIWGGNFLRVFRQVEAAAERT</sequence>
<dbReference type="PROSITE" id="PS51365">
    <property type="entry name" value="RENAL_DIPEPTIDASE_2"/>
    <property type="match status" value="1"/>
</dbReference>
<dbReference type="AlphaFoldDB" id="A0A941FBP3"/>
<dbReference type="RefSeq" id="WP_212193204.1">
    <property type="nucleotide sequence ID" value="NZ_JAGTAR010000053.1"/>
</dbReference>
<dbReference type="InterPro" id="IPR032466">
    <property type="entry name" value="Metal_Hydrolase"/>
</dbReference>
<protein>
    <submittedName>
        <fullName evidence="1">Dipeptidase</fullName>
    </submittedName>
</protein>
<dbReference type="GO" id="GO:0070573">
    <property type="term" value="F:metallodipeptidase activity"/>
    <property type="evidence" value="ECO:0007669"/>
    <property type="project" value="InterPro"/>
</dbReference>
<dbReference type="Pfam" id="PF01244">
    <property type="entry name" value="Peptidase_M19"/>
    <property type="match status" value="1"/>
</dbReference>
<dbReference type="CDD" id="cd01301">
    <property type="entry name" value="rDP_like"/>
    <property type="match status" value="1"/>
</dbReference>
<proteinExistence type="predicted"/>
<dbReference type="GO" id="GO:0006508">
    <property type="term" value="P:proteolysis"/>
    <property type="evidence" value="ECO:0007669"/>
    <property type="project" value="InterPro"/>
</dbReference>
<evidence type="ECO:0000313" key="1">
    <source>
        <dbReference type="EMBL" id="MBR8538180.1"/>
    </source>
</evidence>
<dbReference type="Gene3D" id="1.10.287.650">
    <property type="entry name" value="L27 domain"/>
    <property type="match status" value="1"/>
</dbReference>
<dbReference type="PANTHER" id="PTHR10443">
    <property type="entry name" value="MICROSOMAL DIPEPTIDASE"/>
    <property type="match status" value="1"/>
</dbReference>
<dbReference type="Proteomes" id="UP000679220">
    <property type="component" value="Unassembled WGS sequence"/>
</dbReference>
<comment type="caution">
    <text evidence="1">The sequence shown here is derived from an EMBL/GenBank/DDBJ whole genome shotgun (WGS) entry which is preliminary data.</text>
</comment>
<evidence type="ECO:0000313" key="2">
    <source>
        <dbReference type="Proteomes" id="UP000679220"/>
    </source>
</evidence>
<dbReference type="PROSITE" id="PS51257">
    <property type="entry name" value="PROKAR_LIPOPROTEIN"/>
    <property type="match status" value="1"/>
</dbReference>